<reference evidence="1 2" key="1">
    <citation type="submission" date="2018-10" db="EMBL/GenBank/DDBJ databases">
        <title>Genomic Encyclopedia of Type Strains, Phase IV (KMG-IV): sequencing the most valuable type-strain genomes for metagenomic binning, comparative biology and taxonomic classification.</title>
        <authorList>
            <person name="Goeker M."/>
        </authorList>
    </citation>
    <scope>NUCLEOTIDE SEQUENCE [LARGE SCALE GENOMIC DNA]</scope>
    <source>
        <strain evidence="1 2">DSM 3303</strain>
    </source>
</reference>
<evidence type="ECO:0000313" key="2">
    <source>
        <dbReference type="Proteomes" id="UP000279384"/>
    </source>
</evidence>
<dbReference type="Proteomes" id="UP000279384">
    <property type="component" value="Unassembled WGS sequence"/>
</dbReference>
<sequence>MTTTLPPIGGLEFASFRLRPGVSEATLRQAAQAVEQHLLRHQPGFVSHTLWRGDDDSYVDLVLADSRERAVALCELWPDDPHGAHFLSLLAPGSALLAFYQRVA</sequence>
<name>A0A495AW54_VOGIN</name>
<dbReference type="GO" id="GO:0004497">
    <property type="term" value="F:monooxygenase activity"/>
    <property type="evidence" value="ECO:0007669"/>
    <property type="project" value="UniProtKB-KW"/>
</dbReference>
<keyword evidence="1" id="KW-0503">Monooxygenase</keyword>
<gene>
    <name evidence="1" type="ORF">C8E02_3432</name>
</gene>
<comment type="caution">
    <text evidence="1">The sequence shown here is derived from an EMBL/GenBank/DDBJ whole genome shotgun (WGS) entry which is preliminary data.</text>
</comment>
<keyword evidence="1" id="KW-0560">Oxidoreductase</keyword>
<protein>
    <submittedName>
        <fullName evidence="1">Antibiotic biosynthesis monooxygenase</fullName>
    </submittedName>
</protein>
<organism evidence="1 2">
    <name type="scientific">Vogesella indigofera</name>
    <name type="common">Pseudomonas indigofera</name>
    <dbReference type="NCBI Taxonomy" id="45465"/>
    <lineage>
        <taxon>Bacteria</taxon>
        <taxon>Pseudomonadati</taxon>
        <taxon>Pseudomonadota</taxon>
        <taxon>Betaproteobacteria</taxon>
        <taxon>Neisseriales</taxon>
        <taxon>Chromobacteriaceae</taxon>
        <taxon>Vogesella</taxon>
    </lineage>
</organism>
<dbReference type="SUPFAM" id="SSF54909">
    <property type="entry name" value="Dimeric alpha+beta barrel"/>
    <property type="match status" value="1"/>
</dbReference>
<dbReference type="RefSeq" id="WP_120812799.1">
    <property type="nucleotide sequence ID" value="NZ_RBID01000020.1"/>
</dbReference>
<accession>A0A495AW54</accession>
<dbReference type="EMBL" id="RBID01000020">
    <property type="protein sequence ID" value="RKQ52962.1"/>
    <property type="molecule type" value="Genomic_DNA"/>
</dbReference>
<dbReference type="AlphaFoldDB" id="A0A495AW54"/>
<dbReference type="InterPro" id="IPR011008">
    <property type="entry name" value="Dimeric_a/b-barrel"/>
</dbReference>
<dbReference type="Gene3D" id="3.30.70.100">
    <property type="match status" value="1"/>
</dbReference>
<evidence type="ECO:0000313" key="1">
    <source>
        <dbReference type="EMBL" id="RKQ52962.1"/>
    </source>
</evidence>
<proteinExistence type="predicted"/>